<accession>A0A8J7UUY4</accession>
<dbReference type="InterPro" id="IPR027417">
    <property type="entry name" value="P-loop_NTPase"/>
</dbReference>
<keyword evidence="1" id="KW-0547">Nucleotide-binding</keyword>
<dbReference type="Gene3D" id="3.40.50.300">
    <property type="entry name" value="P-loop containing nucleotide triphosphate hydrolases"/>
    <property type="match status" value="1"/>
</dbReference>
<proteinExistence type="predicted"/>
<comment type="caution">
    <text evidence="5">The sequence shown here is derived from an EMBL/GenBank/DDBJ whole genome shotgun (WGS) entry which is preliminary data.</text>
</comment>
<feature type="region of interest" description="Disordered" evidence="3">
    <location>
        <begin position="181"/>
        <end position="211"/>
    </location>
</feature>
<feature type="compositionally biased region" description="Basic and acidic residues" evidence="3">
    <location>
        <begin position="142"/>
        <end position="152"/>
    </location>
</feature>
<evidence type="ECO:0000256" key="3">
    <source>
        <dbReference type="SAM" id="MobiDB-lite"/>
    </source>
</evidence>
<feature type="compositionally biased region" description="Polar residues" evidence="3">
    <location>
        <begin position="132"/>
        <end position="141"/>
    </location>
</feature>
<gene>
    <name evidence="5" type="ORF">NATSA_04680</name>
</gene>
<feature type="compositionally biased region" description="Polar residues" evidence="3">
    <location>
        <begin position="201"/>
        <end position="211"/>
    </location>
</feature>
<feature type="region of interest" description="Disordered" evidence="3">
    <location>
        <begin position="228"/>
        <end position="251"/>
    </location>
</feature>
<dbReference type="SMART" id="SM00962">
    <property type="entry name" value="SRP54"/>
    <property type="match status" value="1"/>
</dbReference>
<sequence>MMLKKFFGKTIEVAKKSARQMYGDDIVILESFHADEKNDAGVTVLVDEAIAAAKKKQPEEKNTASEETPFRNVFYKRRDALTSSAQRRNMPESDSAGESLQQAGASEKKTSFRSSKSAEVNKSAERNKSAENSKPVSSNLKTLREYATREEQNQDSSSRSGKTRFKPGAMKGRFFNSIQNSETAAEAGQTQQADSGEEAKTSSAATNGQSGKLKSTIFDYDEPKLSGRFQASGAAGGGASGSPAAGQPTAANNQREITALHKRFDKLESLLDSALISSNLDYASHPAFQQLVQTGIKPTVIARWFREIIETGIDPDQETEQFMAGLSSIIRNALKGSSNDPLAPFVLFAGPSGSGKTSLIMKLVQHPEFMSDKKVAVVSIMPQNRQDQPYYTILEPFCKDQNITFYKIGSNADVNGYLEEWKEFDHVLFDSPSIPVEQERSFREYWKIRQLLAAVTPLEVHYVINAALNRYYFRESGNIHHPLQPDYVALTHLDEVSQWGPVIPFMQEMGCGSRFMSRGAAIPGGLSEFSPAWFTQQVLQDT</sequence>
<evidence type="ECO:0000259" key="4">
    <source>
        <dbReference type="SMART" id="SM00962"/>
    </source>
</evidence>
<feature type="region of interest" description="Disordered" evidence="3">
    <location>
        <begin position="54"/>
        <end position="169"/>
    </location>
</feature>
<dbReference type="InterPro" id="IPR000897">
    <property type="entry name" value="SRP54_GTPase_dom"/>
</dbReference>
<evidence type="ECO:0000256" key="1">
    <source>
        <dbReference type="ARBA" id="ARBA00022741"/>
    </source>
</evidence>
<dbReference type="SUPFAM" id="SSF52540">
    <property type="entry name" value="P-loop containing nucleoside triphosphate hydrolases"/>
    <property type="match status" value="1"/>
</dbReference>
<evidence type="ECO:0000313" key="6">
    <source>
        <dbReference type="Proteomes" id="UP000673975"/>
    </source>
</evidence>
<name>A0A8J7UUY4_9BACT</name>
<keyword evidence="2" id="KW-0342">GTP-binding</keyword>
<feature type="compositionally biased region" description="Low complexity" evidence="3">
    <location>
        <begin position="182"/>
        <end position="193"/>
    </location>
</feature>
<feature type="compositionally biased region" description="Basic and acidic residues" evidence="3">
    <location>
        <begin position="122"/>
        <end position="131"/>
    </location>
</feature>
<reference evidence="5" key="1">
    <citation type="submission" date="2021-02" db="EMBL/GenBank/DDBJ databases">
        <title>Natronogracilivirga saccharolytica gen. nov. sp. nov. a new anaerobic, haloalkiliphilic carbohydrate-fermenting bacterium from soda lake and proposing of Cyclonatronumiaceae fam. nov. in the phylum Balneolaeota.</title>
        <authorList>
            <person name="Zhilina T.N."/>
            <person name="Sorokin D.Y."/>
            <person name="Zavarzina D.G."/>
            <person name="Toshchakov S.V."/>
            <person name="Kublanov I.V."/>
        </authorList>
    </citation>
    <scope>NUCLEOTIDE SEQUENCE</scope>
    <source>
        <strain evidence="5">Z-1702</strain>
    </source>
</reference>
<dbReference type="GO" id="GO:0006614">
    <property type="term" value="P:SRP-dependent cotranslational protein targeting to membrane"/>
    <property type="evidence" value="ECO:0007669"/>
    <property type="project" value="InterPro"/>
</dbReference>
<dbReference type="RefSeq" id="WP_210510857.1">
    <property type="nucleotide sequence ID" value="NZ_JAFIDN010000003.1"/>
</dbReference>
<protein>
    <recommendedName>
        <fullName evidence="4">SRP54-type proteins GTP-binding domain-containing protein</fullName>
    </recommendedName>
</protein>
<dbReference type="GO" id="GO:0005525">
    <property type="term" value="F:GTP binding"/>
    <property type="evidence" value="ECO:0007669"/>
    <property type="project" value="UniProtKB-KW"/>
</dbReference>
<feature type="domain" description="SRP54-type proteins GTP-binding" evidence="4">
    <location>
        <begin position="344"/>
        <end position="540"/>
    </location>
</feature>
<evidence type="ECO:0000256" key="2">
    <source>
        <dbReference type="ARBA" id="ARBA00023134"/>
    </source>
</evidence>
<evidence type="ECO:0000313" key="5">
    <source>
        <dbReference type="EMBL" id="MBP3191956.1"/>
    </source>
</evidence>
<dbReference type="AlphaFoldDB" id="A0A8J7UUY4"/>
<dbReference type="Proteomes" id="UP000673975">
    <property type="component" value="Unassembled WGS sequence"/>
</dbReference>
<feature type="compositionally biased region" description="Low complexity" evidence="3">
    <location>
        <begin position="241"/>
        <end position="251"/>
    </location>
</feature>
<organism evidence="5 6">
    <name type="scientific">Natronogracilivirga saccharolytica</name>
    <dbReference type="NCBI Taxonomy" id="2812953"/>
    <lineage>
        <taxon>Bacteria</taxon>
        <taxon>Pseudomonadati</taxon>
        <taxon>Balneolota</taxon>
        <taxon>Balneolia</taxon>
        <taxon>Balneolales</taxon>
        <taxon>Cyclonatronaceae</taxon>
        <taxon>Natronogracilivirga</taxon>
    </lineage>
</organism>
<dbReference type="Pfam" id="PF00448">
    <property type="entry name" value="SRP54"/>
    <property type="match status" value="1"/>
</dbReference>
<keyword evidence="6" id="KW-1185">Reference proteome</keyword>
<dbReference type="EMBL" id="JAFIDN010000003">
    <property type="protein sequence ID" value="MBP3191956.1"/>
    <property type="molecule type" value="Genomic_DNA"/>
</dbReference>